<dbReference type="RefSeq" id="XP_007415073.1">
    <property type="nucleotide sequence ID" value="XM_007415011.1"/>
</dbReference>
<reference evidence="2" key="1">
    <citation type="journal article" date="2011" name="Proc. Natl. Acad. Sci. U.S.A.">
        <title>Obligate biotrophy features unraveled by the genomic analysis of rust fungi.</title>
        <authorList>
            <person name="Duplessis S."/>
            <person name="Cuomo C.A."/>
            <person name="Lin Y.-C."/>
            <person name="Aerts A."/>
            <person name="Tisserant E."/>
            <person name="Veneault-Fourrey C."/>
            <person name="Joly D.L."/>
            <person name="Hacquard S."/>
            <person name="Amselem J."/>
            <person name="Cantarel B.L."/>
            <person name="Chiu R."/>
            <person name="Coutinho P.M."/>
            <person name="Feau N."/>
            <person name="Field M."/>
            <person name="Frey P."/>
            <person name="Gelhaye E."/>
            <person name="Goldberg J."/>
            <person name="Grabherr M.G."/>
            <person name="Kodira C.D."/>
            <person name="Kohler A."/>
            <person name="Kuees U."/>
            <person name="Lindquist E.A."/>
            <person name="Lucas S.M."/>
            <person name="Mago R."/>
            <person name="Mauceli E."/>
            <person name="Morin E."/>
            <person name="Murat C."/>
            <person name="Pangilinan J.L."/>
            <person name="Park R."/>
            <person name="Pearson M."/>
            <person name="Quesneville H."/>
            <person name="Rouhier N."/>
            <person name="Sakthikumar S."/>
            <person name="Salamov A.A."/>
            <person name="Schmutz J."/>
            <person name="Selles B."/>
            <person name="Shapiro H."/>
            <person name="Tanguay P."/>
            <person name="Tuskan G.A."/>
            <person name="Henrissat B."/>
            <person name="Van de Peer Y."/>
            <person name="Rouze P."/>
            <person name="Ellis J.G."/>
            <person name="Dodds P.N."/>
            <person name="Schein J.E."/>
            <person name="Zhong S."/>
            <person name="Hamelin R.C."/>
            <person name="Grigoriev I.V."/>
            <person name="Szabo L.J."/>
            <person name="Martin F."/>
        </authorList>
    </citation>
    <scope>NUCLEOTIDE SEQUENCE [LARGE SCALE GENOMIC DNA]</scope>
    <source>
        <strain evidence="2">98AG31 / pathotype 3-4-7</strain>
    </source>
</reference>
<evidence type="ECO:0000313" key="2">
    <source>
        <dbReference type="Proteomes" id="UP000001072"/>
    </source>
</evidence>
<dbReference type="OrthoDB" id="10419580at2759"/>
<dbReference type="AlphaFoldDB" id="F4S0Z0"/>
<keyword evidence="2" id="KW-1185">Reference proteome</keyword>
<sequence length="427" mass="48911">MIAIGRLPFEIIVQILREFVNQSEKNLDHYESAAREPYLRRSSYTELIKLRLVSKMWSNAVIPFYFETISIDNSKYANLILDNWNDGFFGSNFHCPVKRLTIGRLSLPKEVVQEEEEVDCKKWKEDAAERANLVTVNQVARLIELLGINLKTLNITFFCSMGVSHELVEACKTIRELKSISILFDCIDVDNEPINVDTGPIDVDSISRLLSALPRIESLYFGINCVEPMSLEPPALQNLRHYSFMLEWVCLEGICHIIQTSKTTLKIIELLSGSEPTEGVERVFEPIKDTLEGLFTSTSADQIIEHVTEWDFPNLRVIRTHYPPEEVETEIYWLQDPILKNVRTIVTDLDCSEEYWIVALELAGVDALKGAPNFKHIVFTKSEHSKSQEIDPELVKAFKSHGVQCHFSHELTPDECMELDYQLNGPM</sequence>
<dbReference type="Proteomes" id="UP000001072">
    <property type="component" value="Unassembled WGS sequence"/>
</dbReference>
<evidence type="ECO:0000313" key="1">
    <source>
        <dbReference type="EMBL" id="EGG01728.1"/>
    </source>
</evidence>
<dbReference type="EMBL" id="GL883136">
    <property type="protein sequence ID" value="EGG01728.1"/>
    <property type="molecule type" value="Genomic_DNA"/>
</dbReference>
<gene>
    <name evidence="1" type="ORF">MELLADRAFT_72928</name>
</gene>
<dbReference type="GeneID" id="18932235"/>
<accession>F4S0Z0</accession>
<organism evidence="2">
    <name type="scientific">Melampsora larici-populina (strain 98AG31 / pathotype 3-4-7)</name>
    <name type="common">Poplar leaf rust fungus</name>
    <dbReference type="NCBI Taxonomy" id="747676"/>
    <lineage>
        <taxon>Eukaryota</taxon>
        <taxon>Fungi</taxon>
        <taxon>Dikarya</taxon>
        <taxon>Basidiomycota</taxon>
        <taxon>Pucciniomycotina</taxon>
        <taxon>Pucciniomycetes</taxon>
        <taxon>Pucciniales</taxon>
        <taxon>Melampsoraceae</taxon>
        <taxon>Melampsora</taxon>
    </lineage>
</organism>
<evidence type="ECO:0008006" key="3">
    <source>
        <dbReference type="Google" id="ProtNLM"/>
    </source>
</evidence>
<protein>
    <recommendedName>
        <fullName evidence="3">F-box domain-containing protein</fullName>
    </recommendedName>
</protein>
<proteinExistence type="predicted"/>
<dbReference type="VEuPathDB" id="FungiDB:MELLADRAFT_72928"/>
<dbReference type="HOGENOM" id="CLU_032925_2_0_1"/>
<dbReference type="InParanoid" id="F4S0Z0"/>
<dbReference type="KEGG" id="mlr:MELLADRAFT_72928"/>
<name>F4S0Z0_MELLP</name>